<dbReference type="SUPFAM" id="SSF53850">
    <property type="entry name" value="Periplasmic binding protein-like II"/>
    <property type="match status" value="1"/>
</dbReference>
<name>A0A381SHH1_9ZZZZ</name>
<dbReference type="Pfam" id="PF03401">
    <property type="entry name" value="TctC"/>
    <property type="match status" value="1"/>
</dbReference>
<dbReference type="PANTHER" id="PTHR42928:SF5">
    <property type="entry name" value="BLR1237 PROTEIN"/>
    <property type="match status" value="1"/>
</dbReference>
<proteinExistence type="predicted"/>
<dbReference type="EMBL" id="UINC01002823">
    <property type="protein sequence ID" value="SVA00653.1"/>
    <property type="molecule type" value="Genomic_DNA"/>
</dbReference>
<accession>A0A381SHH1</accession>
<gene>
    <name evidence="1" type="ORF">METZ01_LOCUS53507</name>
</gene>
<dbReference type="CDD" id="cd07012">
    <property type="entry name" value="PBP2_Bug_TTT"/>
    <property type="match status" value="1"/>
</dbReference>
<evidence type="ECO:0000313" key="1">
    <source>
        <dbReference type="EMBL" id="SVA00653.1"/>
    </source>
</evidence>
<dbReference type="Gene3D" id="3.40.190.150">
    <property type="entry name" value="Bordetella uptake gene, domain 1"/>
    <property type="match status" value="1"/>
</dbReference>
<evidence type="ECO:0008006" key="2">
    <source>
        <dbReference type="Google" id="ProtNLM"/>
    </source>
</evidence>
<sequence length="315" mass="33555">MLSRSLAFLYLVFFAATASAGFPDRPIEFIIPFGAGGGADIEGRLLAKEMSNILGVPLTPINKPGAGGAITYTYIVNSKPDGYTIGWNSTSVLTTTNLGNTDFDYDAMDHIGRVEYQPQPFVVKADSSWKSFQDFVNDCRSNPNTYKIANSGTGSATHTAAIAIMNAINCKVIHLPKGIKGRNASVLSGEADAMVAPLTGAIRLSKAGKLRILAVPTSKRNMVIPDVPTMGELGYDAELDLFRGLSVAPGTPQSIKDKLFDAMSKAAKSKAFMGLAKKKGFTVDPMGPKAFTALLSNEDNKVKNIFKGAGLYKSK</sequence>
<reference evidence="1" key="1">
    <citation type="submission" date="2018-05" db="EMBL/GenBank/DDBJ databases">
        <authorList>
            <person name="Lanie J.A."/>
            <person name="Ng W.-L."/>
            <person name="Kazmierczak K.M."/>
            <person name="Andrzejewski T.M."/>
            <person name="Davidsen T.M."/>
            <person name="Wayne K.J."/>
            <person name="Tettelin H."/>
            <person name="Glass J.I."/>
            <person name="Rusch D."/>
            <person name="Podicherti R."/>
            <person name="Tsui H.-C.T."/>
            <person name="Winkler M.E."/>
        </authorList>
    </citation>
    <scope>NUCLEOTIDE SEQUENCE</scope>
</reference>
<organism evidence="1">
    <name type="scientific">marine metagenome</name>
    <dbReference type="NCBI Taxonomy" id="408172"/>
    <lineage>
        <taxon>unclassified sequences</taxon>
        <taxon>metagenomes</taxon>
        <taxon>ecological metagenomes</taxon>
    </lineage>
</organism>
<protein>
    <recommendedName>
        <fullName evidence="2">Tripartite tricarboxylate transporter substrate binding protein</fullName>
    </recommendedName>
</protein>
<dbReference type="AlphaFoldDB" id="A0A381SHH1"/>
<dbReference type="Gene3D" id="3.40.190.10">
    <property type="entry name" value="Periplasmic binding protein-like II"/>
    <property type="match status" value="1"/>
</dbReference>
<dbReference type="PIRSF" id="PIRSF017082">
    <property type="entry name" value="YflP"/>
    <property type="match status" value="1"/>
</dbReference>
<dbReference type="InterPro" id="IPR042100">
    <property type="entry name" value="Bug_dom1"/>
</dbReference>
<dbReference type="PANTHER" id="PTHR42928">
    <property type="entry name" value="TRICARBOXYLATE-BINDING PROTEIN"/>
    <property type="match status" value="1"/>
</dbReference>
<dbReference type="InterPro" id="IPR005064">
    <property type="entry name" value="BUG"/>
</dbReference>